<dbReference type="Proteomes" id="UP000569732">
    <property type="component" value="Unassembled WGS sequence"/>
</dbReference>
<dbReference type="GO" id="GO:0006508">
    <property type="term" value="P:proteolysis"/>
    <property type="evidence" value="ECO:0007669"/>
    <property type="project" value="UniProtKB-KW"/>
</dbReference>
<evidence type="ECO:0000259" key="13">
    <source>
        <dbReference type="PROSITE" id="PS52035"/>
    </source>
</evidence>
<feature type="domain" description="Peptidase M14" evidence="13">
    <location>
        <begin position="111"/>
        <end position="422"/>
    </location>
</feature>
<evidence type="ECO:0000256" key="12">
    <source>
        <dbReference type="PROSITE-ProRule" id="PRU01379"/>
    </source>
</evidence>
<evidence type="ECO:0000256" key="6">
    <source>
        <dbReference type="ARBA" id="ARBA00022729"/>
    </source>
</evidence>
<keyword evidence="8" id="KW-0862">Zinc</keyword>
<evidence type="ECO:0000256" key="9">
    <source>
        <dbReference type="ARBA" id="ARBA00023049"/>
    </source>
</evidence>
<keyword evidence="7" id="KW-0378">Hydrolase</keyword>
<comment type="cofactor">
    <cofactor evidence="1">
        <name>Zn(2+)</name>
        <dbReference type="ChEBI" id="CHEBI:29105"/>
    </cofactor>
</comment>
<dbReference type="InterPro" id="IPR000834">
    <property type="entry name" value="Peptidase_M14"/>
</dbReference>
<sequence>MKLYSWGLAGVMLTGAVVGVAHTSDDLISQPKKTVKAFFPNLTKAHQAVVQFDTLESDYQTGYLTIAATSQEQQKLLRMGFKLEPYPGYQEKLDNIRNRADNDSGIPGYSCYPTVEETFQQIVAFQAKYPDLVQVVDIGDSWGKSNNQGGYDLLVLKLTNRTHDVEPKPKLMINSAIHAREYATAGLTLTFAQQLLSGYGKEADATWVLDHHEVHILLQANPDGRKKAEQGILWRKNVNLDAKCAWSSNRTGIDLNRNFSYAWNTTSSGSSGNVCNDTYRGTAAGSEPEVQALEAYLKEIFPDRRGSDRDDPAPEDTRGIHLDIHSHGKLVLWPWGTKGSNAPNHLALQTLGRKFAYFNDHTPYRSVELYETDGTSDGASYGELGVAALTFELGKAFFESCDYYRKEILPTNLPALMYAAKVVRSPYKTPAGPDIVDLKQQALGDGLSQTIELVATADDRRYSNKRGTEPTQSIQKVAYFIDEPPWLANTPSGWFEAVDGSLNQPVESVKAILDTAGWRKGKHTVYVSAQDTDNNWGAVSAIFVDKK</sequence>
<dbReference type="SUPFAM" id="SSF53187">
    <property type="entry name" value="Zn-dependent exopeptidases"/>
    <property type="match status" value="1"/>
</dbReference>
<keyword evidence="4" id="KW-0645">Protease</keyword>
<dbReference type="GO" id="GO:0008270">
    <property type="term" value="F:zinc ion binding"/>
    <property type="evidence" value="ECO:0007669"/>
    <property type="project" value="InterPro"/>
</dbReference>
<evidence type="ECO:0000313" key="14">
    <source>
        <dbReference type="EMBL" id="NYZ68294.1"/>
    </source>
</evidence>
<accession>A0A853IE15</accession>
<dbReference type="PANTHER" id="PTHR11705">
    <property type="entry name" value="PROTEASE FAMILY M14 CARBOXYPEPTIDASE A,B"/>
    <property type="match status" value="1"/>
</dbReference>
<dbReference type="EMBL" id="JACCKB010000039">
    <property type="protein sequence ID" value="NYZ68294.1"/>
    <property type="molecule type" value="Genomic_DNA"/>
</dbReference>
<dbReference type="FunFam" id="3.40.630.10:FF:000084">
    <property type="entry name" value="Carboxypeptidase B2"/>
    <property type="match status" value="1"/>
</dbReference>
<evidence type="ECO:0000256" key="4">
    <source>
        <dbReference type="ARBA" id="ARBA00022670"/>
    </source>
</evidence>
<evidence type="ECO:0000313" key="15">
    <source>
        <dbReference type="Proteomes" id="UP000569732"/>
    </source>
</evidence>
<dbReference type="SMART" id="SM00631">
    <property type="entry name" value="Zn_pept"/>
    <property type="match status" value="1"/>
</dbReference>
<dbReference type="RefSeq" id="WP_180570310.1">
    <property type="nucleotide sequence ID" value="NZ_JACCKB010000039.1"/>
</dbReference>
<comment type="similarity">
    <text evidence="2 12">Belongs to the peptidase M14 family.</text>
</comment>
<evidence type="ECO:0000256" key="11">
    <source>
        <dbReference type="ARBA" id="ARBA00066554"/>
    </source>
</evidence>
<name>A0A853IE15_9GAMM</name>
<evidence type="ECO:0000256" key="3">
    <source>
        <dbReference type="ARBA" id="ARBA00022645"/>
    </source>
</evidence>
<keyword evidence="15" id="KW-1185">Reference proteome</keyword>
<evidence type="ECO:0000256" key="2">
    <source>
        <dbReference type="ARBA" id="ARBA00005988"/>
    </source>
</evidence>
<keyword evidence="3 14" id="KW-0121">Carboxypeptidase</keyword>
<evidence type="ECO:0000256" key="7">
    <source>
        <dbReference type="ARBA" id="ARBA00022801"/>
    </source>
</evidence>
<dbReference type="PRINTS" id="PR00765">
    <property type="entry name" value="CRBOXYPTASEA"/>
</dbReference>
<evidence type="ECO:0000256" key="10">
    <source>
        <dbReference type="ARBA" id="ARBA00050859"/>
    </source>
</evidence>
<evidence type="ECO:0000256" key="8">
    <source>
        <dbReference type="ARBA" id="ARBA00022833"/>
    </source>
</evidence>
<comment type="catalytic activity">
    <reaction evidence="10">
        <text>Releases a C-terminal residue, which may be hydrophobic or positively charged.</text>
        <dbReference type="EC" id="3.4.17.18"/>
    </reaction>
</comment>
<dbReference type="GO" id="GO:0005615">
    <property type="term" value="C:extracellular space"/>
    <property type="evidence" value="ECO:0007669"/>
    <property type="project" value="TreeGrafter"/>
</dbReference>
<keyword evidence="9" id="KW-0482">Metalloprotease</keyword>
<dbReference type="Pfam" id="PF00246">
    <property type="entry name" value="Peptidase_M14"/>
    <property type="match status" value="1"/>
</dbReference>
<evidence type="ECO:0000256" key="1">
    <source>
        <dbReference type="ARBA" id="ARBA00001947"/>
    </source>
</evidence>
<dbReference type="AlphaFoldDB" id="A0A853IE15"/>
<feature type="active site" description="Proton donor/acceptor" evidence="12">
    <location>
        <position position="392"/>
    </location>
</feature>
<dbReference type="GO" id="GO:0004181">
    <property type="term" value="F:metallocarboxypeptidase activity"/>
    <property type="evidence" value="ECO:0007669"/>
    <property type="project" value="InterPro"/>
</dbReference>
<gene>
    <name evidence="14" type="ORF">H0A36_19955</name>
</gene>
<proteinExistence type="inferred from homology"/>
<keyword evidence="6" id="KW-0732">Signal</keyword>
<reference evidence="14 15" key="1">
    <citation type="submission" date="2020-07" db="EMBL/GenBank/DDBJ databases">
        <title>Endozoicomonas sp. nov., isolated from sediment.</title>
        <authorList>
            <person name="Gu T."/>
        </authorList>
    </citation>
    <scope>NUCLEOTIDE SEQUENCE [LARGE SCALE GENOMIC DNA]</scope>
    <source>
        <strain evidence="14 15">SM1973</strain>
    </source>
</reference>
<comment type="caution">
    <text evidence="14">The sequence shown here is derived from an EMBL/GenBank/DDBJ whole genome shotgun (WGS) entry which is preliminary data.</text>
</comment>
<evidence type="ECO:0000256" key="5">
    <source>
        <dbReference type="ARBA" id="ARBA00022723"/>
    </source>
</evidence>
<organism evidence="14 15">
    <name type="scientific">Spartinivicinus marinus</name>
    <dbReference type="NCBI Taxonomy" id="2994442"/>
    <lineage>
        <taxon>Bacteria</taxon>
        <taxon>Pseudomonadati</taxon>
        <taxon>Pseudomonadota</taxon>
        <taxon>Gammaproteobacteria</taxon>
        <taxon>Oceanospirillales</taxon>
        <taxon>Zooshikellaceae</taxon>
        <taxon>Spartinivicinus</taxon>
    </lineage>
</organism>
<protein>
    <recommendedName>
        <fullName evidence="11">carboxypeptidase T</fullName>
        <ecNumber evidence="11">3.4.17.18</ecNumber>
    </recommendedName>
</protein>
<dbReference type="PANTHER" id="PTHR11705:SF119">
    <property type="entry name" value="OS02G0119300 PROTEIN"/>
    <property type="match status" value="1"/>
</dbReference>
<dbReference type="PROSITE" id="PS52035">
    <property type="entry name" value="PEPTIDASE_M14"/>
    <property type="match status" value="1"/>
</dbReference>
<dbReference type="Gene3D" id="3.40.630.10">
    <property type="entry name" value="Zn peptidases"/>
    <property type="match status" value="1"/>
</dbReference>
<dbReference type="EC" id="3.4.17.18" evidence="11"/>
<keyword evidence="5" id="KW-0479">Metal-binding</keyword>